<dbReference type="Proteomes" id="UP000266042">
    <property type="component" value="Unassembled WGS sequence"/>
</dbReference>
<evidence type="ECO:0000313" key="4">
    <source>
        <dbReference type="Proteomes" id="UP000266042"/>
    </source>
</evidence>
<dbReference type="AlphaFoldDB" id="A0A398DKT6"/>
<organism evidence="2 4">
    <name type="scientific">Candidatus Cryosericum hinesii</name>
    <dbReference type="NCBI Taxonomy" id="2290915"/>
    <lineage>
        <taxon>Bacteria</taxon>
        <taxon>Pseudomonadati</taxon>
        <taxon>Caldisericota/Cryosericota group</taxon>
        <taxon>Candidatus Cryosericota</taxon>
        <taxon>Candidatus Cryosericia</taxon>
        <taxon>Candidatus Cryosericales</taxon>
        <taxon>Candidatus Cryosericaceae</taxon>
        <taxon>Candidatus Cryosericum</taxon>
    </lineage>
</organism>
<protein>
    <submittedName>
        <fullName evidence="2">Uncharacterized protein</fullName>
    </submittedName>
</protein>
<sequence length="72" mass="8360">MQKKVTARIKINKLLEQAGWRLFGDDHGPANVILENHVKMTKSFLDAYGNDFEKAVEGIIAHSKPLPRYWHW</sequence>
<proteinExistence type="predicted"/>
<evidence type="ECO:0000313" key="2">
    <source>
        <dbReference type="EMBL" id="RIE12717.1"/>
    </source>
</evidence>
<evidence type="ECO:0000313" key="3">
    <source>
        <dbReference type="Proteomes" id="UP000265724"/>
    </source>
</evidence>
<accession>A0A398DKT6</accession>
<dbReference type="Proteomes" id="UP000265724">
    <property type="component" value="Unassembled WGS sequence"/>
</dbReference>
<name>A0A398DKT6_9BACT</name>
<dbReference type="EMBL" id="QXIX01000052">
    <property type="protein sequence ID" value="RIE12632.1"/>
    <property type="molecule type" value="Genomic_DNA"/>
</dbReference>
<keyword evidence="3" id="KW-1185">Reference proteome</keyword>
<dbReference type="EMBL" id="QXIW01000029">
    <property type="protein sequence ID" value="RIE12717.1"/>
    <property type="molecule type" value="Genomic_DNA"/>
</dbReference>
<gene>
    <name evidence="1" type="ORF">SMC2_06685</name>
    <name evidence="2" type="ORF">SMC3_06490</name>
</gene>
<dbReference type="RefSeq" id="WP_119089944.1">
    <property type="nucleotide sequence ID" value="NZ_QXIW01000029.1"/>
</dbReference>
<comment type="caution">
    <text evidence="2">The sequence shown here is derived from an EMBL/GenBank/DDBJ whole genome shotgun (WGS) entry which is preliminary data.</text>
</comment>
<reference evidence="3 4" key="1">
    <citation type="submission" date="2018-09" db="EMBL/GenBank/DDBJ databases">
        <title>Discovery and Ecogenomic Context for Candidatus Cryosericales, a Global Caldiserica Order Active in Thawing Permafrost.</title>
        <authorList>
            <person name="Martinez M.A."/>
            <person name="Woodcroft B.J."/>
            <person name="Ignacio Espinoza J.C."/>
            <person name="Zayed A."/>
            <person name="Singleton C.M."/>
            <person name="Boyd J."/>
            <person name="Li Y.-F."/>
            <person name="Purvine S."/>
            <person name="Maughan H."/>
            <person name="Hodgkins S.B."/>
            <person name="Anderson D."/>
            <person name="Sederholm M."/>
            <person name="Temperton B."/>
            <person name="Saleska S.R."/>
            <person name="Tyson G.W."/>
            <person name="Rich V.I."/>
        </authorList>
    </citation>
    <scope>NUCLEOTIDE SEQUENCE [LARGE SCALE GENOMIC DNA]</scope>
    <source>
        <strain evidence="1 3">SMC2</strain>
        <strain evidence="2 4">SMC3</strain>
    </source>
</reference>
<evidence type="ECO:0000313" key="1">
    <source>
        <dbReference type="EMBL" id="RIE12632.1"/>
    </source>
</evidence>